<dbReference type="InterPro" id="IPR002110">
    <property type="entry name" value="Ankyrin_rpt"/>
</dbReference>
<dbReference type="Pfam" id="PF12796">
    <property type="entry name" value="Ank_2"/>
    <property type="match status" value="1"/>
</dbReference>
<dbReference type="RefSeq" id="YP_008438419.1">
    <property type="nucleotide sequence ID" value="NC_022098.1"/>
</dbReference>
<organism evidence="3 4">
    <name type="scientific">Pandoravirus salinus</name>
    <dbReference type="NCBI Taxonomy" id="1349410"/>
    <lineage>
        <taxon>Viruses</taxon>
        <taxon>Pandoravirus</taxon>
    </lineage>
</organism>
<sequence>MAAIVDRPMVNLDAFPDEVVVTILAGLPCVDVYSTAPRVCHRWRRLAKDRPAMGPPGCLGGRTPRRCAYPAEVPAPADWLTYAHHRTCPRYAHACRDAVRDGRVDVAVVLRDHLHPFDSTMTETAAAHGDVGMLARLLGPACQLTDRVCTIAAARGHLDVLRFAHEKGTRWGRDTCAAAARGGHLEVLKYAHERGCAWDHSTCAAAAKGGHLACLQYAHTYGCPWYERTVLQKAGKYGRLDCLRWAVEHGCRIDNNPFATVILCDAARRGHLDVVSYLVNDTACPLSACAAEAAADGGHLDVLRCLREAGCPWTSAVCRNAAAGGHLDVLAYAHENGCPWNVDTCRAARAGRHDDCLTYALRHGCMPSQLGTRNTLPAATLLVSLAVGALGVVFYLVLVFVLTSMRAS</sequence>
<dbReference type="PANTHER" id="PTHR46586:SF3">
    <property type="entry name" value="ANKYRIN REPEAT-CONTAINING PROTEIN"/>
    <property type="match status" value="1"/>
</dbReference>
<evidence type="ECO:0000256" key="1">
    <source>
        <dbReference type="SAM" id="Phobius"/>
    </source>
</evidence>
<dbReference type="Gene3D" id="1.25.40.20">
    <property type="entry name" value="Ankyrin repeat-containing domain"/>
    <property type="match status" value="1"/>
</dbReference>
<feature type="domain" description="F-box" evidence="2">
    <location>
        <begin position="9"/>
        <end position="49"/>
    </location>
</feature>
<feature type="transmembrane region" description="Helical" evidence="1">
    <location>
        <begin position="376"/>
        <end position="402"/>
    </location>
</feature>
<dbReference type="InterPro" id="IPR036047">
    <property type="entry name" value="F-box-like_dom_sf"/>
</dbReference>
<reference evidence="3 4" key="1">
    <citation type="journal article" date="2013" name="Science">
        <title>Pandoraviruses: amoeba viruses with genomes up to 2.5 Mb reaching that of parasitic eukaryotes.</title>
        <authorList>
            <person name="Philippe N."/>
            <person name="Legendre M."/>
            <person name="Doutre G."/>
            <person name="Coute Y."/>
            <person name="Poirot O."/>
            <person name="Lescot M."/>
            <person name="Arslan D."/>
            <person name="Seltzer V."/>
            <person name="Bertaux L."/>
            <person name="Bruley C."/>
            <person name="Garin J."/>
            <person name="Claverie J.M."/>
            <person name="Abergel C."/>
        </authorList>
    </citation>
    <scope>NUCLEOTIDE SEQUENCE [LARGE SCALE GENOMIC DNA]</scope>
</reference>
<evidence type="ECO:0000259" key="2">
    <source>
        <dbReference type="PROSITE" id="PS50181"/>
    </source>
</evidence>
<gene>
    <name evidence="3" type="ORF">psal_cds_1112</name>
</gene>
<keyword evidence="1" id="KW-0812">Transmembrane</keyword>
<dbReference type="PROSITE" id="PS50181">
    <property type="entry name" value="FBOX"/>
    <property type="match status" value="1"/>
</dbReference>
<dbReference type="Gene3D" id="1.20.1280.50">
    <property type="match status" value="1"/>
</dbReference>
<protein>
    <submittedName>
        <fullName evidence="3">Ankyrin repeat domain containing protein</fullName>
    </submittedName>
</protein>
<keyword evidence="1" id="KW-0472">Membrane</keyword>
<dbReference type="Proteomes" id="UP000204584">
    <property type="component" value="Segment"/>
</dbReference>
<name>S4VY99_9VIRU</name>
<proteinExistence type="predicted"/>
<dbReference type="InterPro" id="IPR036770">
    <property type="entry name" value="Ankyrin_rpt-contain_sf"/>
</dbReference>
<dbReference type="InterPro" id="IPR001810">
    <property type="entry name" value="F-box_dom"/>
</dbReference>
<dbReference type="Gene3D" id="1.20.120.660">
    <property type="entry name" value="IL-4 antagonist (De novo design) like domain"/>
    <property type="match status" value="1"/>
</dbReference>
<dbReference type="PANTHER" id="PTHR46586">
    <property type="entry name" value="ANKYRIN REPEAT-CONTAINING PROTEIN"/>
    <property type="match status" value="1"/>
</dbReference>
<keyword evidence="1" id="KW-1133">Transmembrane helix</keyword>
<accession>S4VY99</accession>
<keyword evidence="4" id="KW-1185">Reference proteome</keyword>
<evidence type="ECO:0000313" key="3">
    <source>
        <dbReference type="EMBL" id="AGO85343.1"/>
    </source>
</evidence>
<dbReference type="InterPro" id="IPR052050">
    <property type="entry name" value="SecEffector_AnkRepeat"/>
</dbReference>
<evidence type="ECO:0000313" key="4">
    <source>
        <dbReference type="Proteomes" id="UP000204584"/>
    </source>
</evidence>
<dbReference type="GeneID" id="16607130"/>
<dbReference type="EMBL" id="KC977571">
    <property type="protein sequence ID" value="AGO85343.1"/>
    <property type="molecule type" value="Genomic_DNA"/>
</dbReference>
<dbReference type="SUPFAM" id="SSF48403">
    <property type="entry name" value="Ankyrin repeat"/>
    <property type="match status" value="1"/>
</dbReference>
<dbReference type="KEGG" id="vg:16607130"/>
<dbReference type="SUPFAM" id="SSF81383">
    <property type="entry name" value="F-box domain"/>
    <property type="match status" value="1"/>
</dbReference>